<feature type="compositionally biased region" description="Basic and acidic residues" evidence="4">
    <location>
        <begin position="78"/>
        <end position="99"/>
    </location>
</feature>
<evidence type="ECO:0000256" key="2">
    <source>
        <dbReference type="ARBA" id="ARBA00023210"/>
    </source>
</evidence>
<name>A0A956LY05_UNCEI</name>
<evidence type="ECO:0000313" key="6">
    <source>
        <dbReference type="Proteomes" id="UP000697710"/>
    </source>
</evidence>
<organism evidence="5 6">
    <name type="scientific">Eiseniibacteriota bacterium</name>
    <dbReference type="NCBI Taxonomy" id="2212470"/>
    <lineage>
        <taxon>Bacteria</taxon>
        <taxon>Candidatus Eiseniibacteriota</taxon>
    </lineage>
</organism>
<dbReference type="GO" id="GO:0000917">
    <property type="term" value="P:division septum assembly"/>
    <property type="evidence" value="ECO:0007669"/>
    <property type="project" value="UniProtKB-KW"/>
</dbReference>
<evidence type="ECO:0000313" key="5">
    <source>
        <dbReference type="EMBL" id="MCA9727554.1"/>
    </source>
</evidence>
<dbReference type="InterPro" id="IPR036751">
    <property type="entry name" value="SpoVG_sf"/>
</dbReference>
<dbReference type="Proteomes" id="UP000697710">
    <property type="component" value="Unassembled WGS sequence"/>
</dbReference>
<evidence type="ECO:0000256" key="1">
    <source>
        <dbReference type="ARBA" id="ARBA00022618"/>
    </source>
</evidence>
<dbReference type="SUPFAM" id="SSF160537">
    <property type="entry name" value="SpoVG-like"/>
    <property type="match status" value="1"/>
</dbReference>
<dbReference type="EMBL" id="JAGQHR010000188">
    <property type="protein sequence ID" value="MCA9727554.1"/>
    <property type="molecule type" value="Genomic_DNA"/>
</dbReference>
<sequence length="105" mass="12126">MKITEIRMFLCDDTKLKATLSLTLEDQFVIKGIKVIEGRQGLFLAMPSRRKEDGTYEDICHPVNKETRDYFEQTVLEHYKERREGRGSGNRRPSEDDHSSPAPPA</sequence>
<feature type="region of interest" description="Disordered" evidence="4">
    <location>
        <begin position="78"/>
        <end position="105"/>
    </location>
</feature>
<proteinExistence type="predicted"/>
<evidence type="ECO:0000256" key="3">
    <source>
        <dbReference type="ARBA" id="ARBA00023306"/>
    </source>
</evidence>
<dbReference type="Pfam" id="PF04026">
    <property type="entry name" value="SpoVG"/>
    <property type="match status" value="1"/>
</dbReference>
<protein>
    <submittedName>
        <fullName evidence="5">SpoVG family protein</fullName>
    </submittedName>
</protein>
<dbReference type="GO" id="GO:0030435">
    <property type="term" value="P:sporulation resulting in formation of a cellular spore"/>
    <property type="evidence" value="ECO:0007669"/>
    <property type="project" value="InterPro"/>
</dbReference>
<dbReference type="InterPro" id="IPR007170">
    <property type="entry name" value="SpoVG"/>
</dbReference>
<dbReference type="Gene3D" id="3.30.1120.40">
    <property type="entry name" value="Stage V sporulation protein G"/>
    <property type="match status" value="1"/>
</dbReference>
<dbReference type="AlphaFoldDB" id="A0A956LY05"/>
<dbReference type="PANTHER" id="PTHR38429">
    <property type="entry name" value="SEPTATION PROTEIN SPOVG-RELATED"/>
    <property type="match status" value="1"/>
</dbReference>
<evidence type="ECO:0000256" key="4">
    <source>
        <dbReference type="SAM" id="MobiDB-lite"/>
    </source>
</evidence>
<reference evidence="5" key="2">
    <citation type="journal article" date="2021" name="Microbiome">
        <title>Successional dynamics and alternative stable states in a saline activated sludge microbial community over 9 years.</title>
        <authorList>
            <person name="Wang Y."/>
            <person name="Ye J."/>
            <person name="Ju F."/>
            <person name="Liu L."/>
            <person name="Boyd J.A."/>
            <person name="Deng Y."/>
            <person name="Parks D.H."/>
            <person name="Jiang X."/>
            <person name="Yin X."/>
            <person name="Woodcroft B.J."/>
            <person name="Tyson G.W."/>
            <person name="Hugenholtz P."/>
            <person name="Polz M.F."/>
            <person name="Zhang T."/>
        </authorList>
    </citation>
    <scope>NUCLEOTIDE SEQUENCE</scope>
    <source>
        <strain evidence="5">HKST-UBA01</strain>
    </source>
</reference>
<keyword evidence="2" id="KW-0717">Septation</keyword>
<comment type="caution">
    <text evidence="5">The sequence shown here is derived from an EMBL/GenBank/DDBJ whole genome shotgun (WGS) entry which is preliminary data.</text>
</comment>
<reference evidence="5" key="1">
    <citation type="submission" date="2020-04" db="EMBL/GenBank/DDBJ databases">
        <authorList>
            <person name="Zhang T."/>
        </authorList>
    </citation>
    <scope>NUCLEOTIDE SEQUENCE</scope>
    <source>
        <strain evidence="5">HKST-UBA01</strain>
    </source>
</reference>
<keyword evidence="1" id="KW-0132">Cell division</keyword>
<gene>
    <name evidence="5" type="ORF">KC729_07715</name>
</gene>
<accession>A0A956LY05</accession>
<dbReference type="PANTHER" id="PTHR38429:SF1">
    <property type="entry name" value="SEPTATION PROTEIN SPOVG-RELATED"/>
    <property type="match status" value="1"/>
</dbReference>
<keyword evidence="3" id="KW-0131">Cell cycle</keyword>